<reference evidence="4 5" key="1">
    <citation type="submission" date="2021-06" db="EMBL/GenBank/DDBJ databases">
        <authorList>
            <person name="Kallberg Y."/>
            <person name="Tangrot J."/>
            <person name="Rosling A."/>
        </authorList>
    </citation>
    <scope>NUCLEOTIDE SEQUENCE [LARGE SCALE GENOMIC DNA]</scope>
    <source>
        <strain evidence="4 5">120-4 pot B 10/14</strain>
    </source>
</reference>
<dbReference type="InterPro" id="IPR050272">
    <property type="entry name" value="Isochorismatase-like_hydrls"/>
</dbReference>
<evidence type="ECO:0000256" key="2">
    <source>
        <dbReference type="ARBA" id="ARBA00022801"/>
    </source>
</evidence>
<keyword evidence="5" id="KW-1185">Reference proteome</keyword>
<evidence type="ECO:0000259" key="3">
    <source>
        <dbReference type="Pfam" id="PF00857"/>
    </source>
</evidence>
<dbReference type="InterPro" id="IPR036380">
    <property type="entry name" value="Isochorismatase-like_sf"/>
</dbReference>
<dbReference type="SUPFAM" id="SSF52499">
    <property type="entry name" value="Isochorismatase-like hydrolases"/>
    <property type="match status" value="1"/>
</dbReference>
<comment type="similarity">
    <text evidence="1">Belongs to the isochorismatase family.</text>
</comment>
<dbReference type="EMBL" id="CAJVQB010006359">
    <property type="protein sequence ID" value="CAG8682455.1"/>
    <property type="molecule type" value="Genomic_DNA"/>
</dbReference>
<protein>
    <submittedName>
        <fullName evidence="4">8614_t:CDS:1</fullName>
    </submittedName>
</protein>
<dbReference type="Proteomes" id="UP000789901">
    <property type="component" value="Unassembled WGS sequence"/>
</dbReference>
<name>A0ABN7UVR9_GIGMA</name>
<dbReference type="Pfam" id="PF00857">
    <property type="entry name" value="Isochorismatase"/>
    <property type="match status" value="1"/>
</dbReference>
<keyword evidence="2" id="KW-0378">Hydrolase</keyword>
<dbReference type="PANTHER" id="PTHR43540:SF6">
    <property type="entry name" value="ISOCHORISMATASE-LIKE DOMAIN-CONTAINING PROTEIN"/>
    <property type="match status" value="1"/>
</dbReference>
<organism evidence="4 5">
    <name type="scientific">Gigaspora margarita</name>
    <dbReference type="NCBI Taxonomy" id="4874"/>
    <lineage>
        <taxon>Eukaryota</taxon>
        <taxon>Fungi</taxon>
        <taxon>Fungi incertae sedis</taxon>
        <taxon>Mucoromycota</taxon>
        <taxon>Glomeromycotina</taxon>
        <taxon>Glomeromycetes</taxon>
        <taxon>Diversisporales</taxon>
        <taxon>Gigasporaceae</taxon>
        <taxon>Gigaspora</taxon>
    </lineage>
</organism>
<feature type="domain" description="Isochorismatase-like" evidence="3">
    <location>
        <begin position="10"/>
        <end position="80"/>
    </location>
</feature>
<gene>
    <name evidence="4" type="ORF">GMARGA_LOCUS11043</name>
</gene>
<accession>A0ABN7UVR9</accession>
<dbReference type="Gene3D" id="3.40.50.850">
    <property type="entry name" value="Isochorismatase-like"/>
    <property type="match status" value="1"/>
</dbReference>
<feature type="non-terminal residue" evidence="4">
    <location>
        <position position="290"/>
    </location>
</feature>
<sequence length="290" mass="34146">MRGSENTIDFIIQSKTRYNAFYKTELNSFLTSLGIKTLIISGVKTNLCCKTTARRAFDENYDIVFIENATATDTQEMHEDQKDISEWTFVDKNYIEIDIVKSICYSITEEMIMNLDYSNPLLSYVVYFSNLSKEIKDAFDEQALITMTAPPIKFYRDMDLTLEKYLVYMYENQQKCEKLFPQKKTCEQLDQIIAPFLMSLQAKKTDTWIEMMIAKSLHEIVFAKTLGSPFQATCTIKKVYNDKYKLICFGHDSKNKMLNELIEKKYIYLSDWRIHYNDIYKAELLLLQPY</sequence>
<dbReference type="InterPro" id="IPR000868">
    <property type="entry name" value="Isochorismatase-like_dom"/>
</dbReference>
<comment type="caution">
    <text evidence="4">The sequence shown here is derived from an EMBL/GenBank/DDBJ whole genome shotgun (WGS) entry which is preliminary data.</text>
</comment>
<evidence type="ECO:0000313" key="4">
    <source>
        <dbReference type="EMBL" id="CAG8682455.1"/>
    </source>
</evidence>
<dbReference type="PANTHER" id="PTHR43540">
    <property type="entry name" value="PEROXYUREIDOACRYLATE/UREIDOACRYLATE AMIDOHYDROLASE-RELATED"/>
    <property type="match status" value="1"/>
</dbReference>
<evidence type="ECO:0000256" key="1">
    <source>
        <dbReference type="ARBA" id="ARBA00006336"/>
    </source>
</evidence>
<dbReference type="CDD" id="cd00431">
    <property type="entry name" value="cysteine_hydrolases"/>
    <property type="match status" value="1"/>
</dbReference>
<evidence type="ECO:0000313" key="5">
    <source>
        <dbReference type="Proteomes" id="UP000789901"/>
    </source>
</evidence>
<proteinExistence type="inferred from homology"/>